<evidence type="ECO:0000313" key="1">
    <source>
        <dbReference type="EMBL" id="GIO46037.1"/>
    </source>
</evidence>
<gene>
    <name evidence="1" type="ORF">J34TS1_08020</name>
</gene>
<proteinExistence type="predicted"/>
<name>A0A919Y7E4_9BACL</name>
<keyword evidence="2" id="KW-1185">Reference proteome</keyword>
<organism evidence="1 2">
    <name type="scientific">Paenibacillus azoreducens</name>
    <dbReference type="NCBI Taxonomy" id="116718"/>
    <lineage>
        <taxon>Bacteria</taxon>
        <taxon>Bacillati</taxon>
        <taxon>Bacillota</taxon>
        <taxon>Bacilli</taxon>
        <taxon>Bacillales</taxon>
        <taxon>Paenibacillaceae</taxon>
        <taxon>Paenibacillus</taxon>
    </lineage>
</organism>
<evidence type="ECO:0000313" key="2">
    <source>
        <dbReference type="Proteomes" id="UP000682811"/>
    </source>
</evidence>
<accession>A0A919Y7E4</accession>
<sequence>MVNTSVQRAELRIDDYLDLLNLAKQLQDAKWQKEIIRKLEWLNDRQQTPALN</sequence>
<dbReference type="Proteomes" id="UP000682811">
    <property type="component" value="Unassembled WGS sequence"/>
</dbReference>
<dbReference type="EMBL" id="BORT01000002">
    <property type="protein sequence ID" value="GIO46037.1"/>
    <property type="molecule type" value="Genomic_DNA"/>
</dbReference>
<reference evidence="1 2" key="1">
    <citation type="submission" date="2021-03" db="EMBL/GenBank/DDBJ databases">
        <title>Antimicrobial resistance genes in bacteria isolated from Japanese honey, and their potential for conferring macrolide and lincosamide resistance in the American foulbrood pathogen Paenibacillus larvae.</title>
        <authorList>
            <person name="Okamoto M."/>
            <person name="Kumagai M."/>
            <person name="Kanamori H."/>
            <person name="Takamatsu D."/>
        </authorList>
    </citation>
    <scope>NUCLEOTIDE SEQUENCE [LARGE SCALE GENOMIC DNA]</scope>
    <source>
        <strain evidence="1 2">J34TS1</strain>
    </source>
</reference>
<dbReference type="RefSeq" id="WP_194234229.1">
    <property type="nucleotide sequence ID" value="NZ_AP025343.1"/>
</dbReference>
<dbReference type="AlphaFoldDB" id="A0A919Y7E4"/>
<protein>
    <submittedName>
        <fullName evidence="1">Uncharacterized protein</fullName>
    </submittedName>
</protein>
<comment type="caution">
    <text evidence="1">The sequence shown here is derived from an EMBL/GenBank/DDBJ whole genome shotgun (WGS) entry which is preliminary data.</text>
</comment>